<dbReference type="EMBL" id="CP002483">
    <property type="protein sequence ID" value="ADW71323.1"/>
    <property type="molecule type" value="Genomic_DNA"/>
</dbReference>
<dbReference type="PROSITE" id="PS00397">
    <property type="entry name" value="RECOMBINASES_1"/>
    <property type="match status" value="1"/>
</dbReference>
<feature type="active site" description="O-(5'-phospho-DNA)-serine intermediate" evidence="5 6">
    <location>
        <position position="28"/>
    </location>
</feature>
<dbReference type="Pfam" id="PF00239">
    <property type="entry name" value="Resolvase"/>
    <property type="match status" value="1"/>
</dbReference>
<dbReference type="SMART" id="SM00857">
    <property type="entry name" value="Resolvase"/>
    <property type="match status" value="1"/>
</dbReference>
<keyword evidence="10" id="KW-1185">Reference proteome</keyword>
<dbReference type="Gene3D" id="3.40.50.1390">
    <property type="entry name" value="Resolvase, N-terminal catalytic domain"/>
    <property type="match status" value="1"/>
</dbReference>
<protein>
    <submittedName>
        <fullName evidence="9">Resolvase domain protein</fullName>
    </submittedName>
</protein>
<dbReference type="PROSITE" id="PS51736">
    <property type="entry name" value="RECOMBINASES_3"/>
    <property type="match status" value="1"/>
</dbReference>
<feature type="domain" description="Resolvase/invertase-type recombinase catalytic" evidence="8">
    <location>
        <begin position="20"/>
        <end position="153"/>
    </location>
</feature>
<dbReference type="InterPro" id="IPR006118">
    <property type="entry name" value="Recombinase_CS"/>
</dbReference>
<evidence type="ECO:0000256" key="3">
    <source>
        <dbReference type="ARBA" id="ARBA00023125"/>
    </source>
</evidence>
<dbReference type="HOGENOM" id="CLU_010686_8_3_0"/>
<dbReference type="PANTHER" id="PTHR30461">
    <property type="entry name" value="DNA-INVERTASE FROM LAMBDOID PROPHAGE"/>
    <property type="match status" value="1"/>
</dbReference>
<keyword evidence="2" id="KW-0229">DNA integration</keyword>
<evidence type="ECO:0000256" key="5">
    <source>
        <dbReference type="PIRSR" id="PIRSR606118-50"/>
    </source>
</evidence>
<evidence type="ECO:0000256" key="4">
    <source>
        <dbReference type="ARBA" id="ARBA00023172"/>
    </source>
</evidence>
<dbReference type="OrthoDB" id="9797501at2"/>
<dbReference type="CDD" id="cd03768">
    <property type="entry name" value="SR_ResInv"/>
    <property type="match status" value="1"/>
</dbReference>
<dbReference type="AlphaFoldDB" id="E8X789"/>
<dbReference type="GO" id="GO:0015074">
    <property type="term" value="P:DNA integration"/>
    <property type="evidence" value="ECO:0007669"/>
    <property type="project" value="UniProtKB-KW"/>
</dbReference>
<evidence type="ECO:0000256" key="6">
    <source>
        <dbReference type="PROSITE-ProRule" id="PRU10137"/>
    </source>
</evidence>
<dbReference type="Pfam" id="PF02796">
    <property type="entry name" value="HTH_7"/>
    <property type="match status" value="1"/>
</dbReference>
<evidence type="ECO:0000313" key="10">
    <source>
        <dbReference type="Proteomes" id="UP000000343"/>
    </source>
</evidence>
<dbReference type="PANTHER" id="PTHR30461:SF26">
    <property type="entry name" value="RESOLVASE HOMOLOG YNEB"/>
    <property type="match status" value="1"/>
</dbReference>
<dbReference type="Gene3D" id="1.10.10.60">
    <property type="entry name" value="Homeodomain-like"/>
    <property type="match status" value="1"/>
</dbReference>
<dbReference type="InterPro" id="IPR006119">
    <property type="entry name" value="Resolv_N"/>
</dbReference>
<reference evidence="10" key="1">
    <citation type="submission" date="2011-01" db="EMBL/GenBank/DDBJ databases">
        <title>Complete sequence of plasmid3 of Acidobacterium sp. MP5ACTX9.</title>
        <authorList>
            <consortium name="US DOE Joint Genome Institute"/>
            <person name="Lucas S."/>
            <person name="Copeland A."/>
            <person name="Lapidus A."/>
            <person name="Cheng J.-F."/>
            <person name="Goodwin L."/>
            <person name="Pitluck S."/>
            <person name="Teshima H."/>
            <person name="Detter J.C."/>
            <person name="Han C."/>
            <person name="Tapia R."/>
            <person name="Land M."/>
            <person name="Hauser L."/>
            <person name="Kyrpides N."/>
            <person name="Ivanova N."/>
            <person name="Ovchinnikova G."/>
            <person name="Pagani I."/>
            <person name="Rawat S.R."/>
            <person name="Mannisto M."/>
            <person name="Haggblom M.M."/>
            <person name="Woyke T."/>
        </authorList>
    </citation>
    <scope>NUCLEOTIDE SEQUENCE [LARGE SCALE GENOMIC DNA]</scope>
    <source>
        <strain evidence="10">MP5ACTX9</strain>
        <plasmid evidence="10">Plasmid pACIX903</plasmid>
    </source>
</reference>
<geneLocation type="plasmid" evidence="9 10">
    <name>pACIX903</name>
</geneLocation>
<organism evidence="10">
    <name type="scientific">Granulicella tundricola (strain ATCC BAA-1859 / DSM 23138 / MP5ACTX9)</name>
    <dbReference type="NCBI Taxonomy" id="1198114"/>
    <lineage>
        <taxon>Bacteria</taxon>
        <taxon>Pseudomonadati</taxon>
        <taxon>Acidobacteriota</taxon>
        <taxon>Terriglobia</taxon>
        <taxon>Terriglobales</taxon>
        <taxon>Acidobacteriaceae</taxon>
        <taxon>Granulicella</taxon>
    </lineage>
</organism>
<evidence type="ECO:0000259" key="8">
    <source>
        <dbReference type="PROSITE" id="PS51736"/>
    </source>
</evidence>
<gene>
    <name evidence="9" type="ordered locus">AciX9_4371</name>
</gene>
<evidence type="ECO:0000256" key="1">
    <source>
        <dbReference type="ARBA" id="ARBA00009913"/>
    </source>
</evidence>
<evidence type="ECO:0000256" key="2">
    <source>
        <dbReference type="ARBA" id="ARBA00022908"/>
    </source>
</evidence>
<name>E8X789_GRATM</name>
<dbReference type="InterPro" id="IPR036162">
    <property type="entry name" value="Resolvase-like_N_sf"/>
</dbReference>
<dbReference type="InterPro" id="IPR009057">
    <property type="entry name" value="Homeodomain-like_sf"/>
</dbReference>
<dbReference type="RefSeq" id="WP_013573042.1">
    <property type="nucleotide sequence ID" value="NC_015058.1"/>
</dbReference>
<keyword evidence="9" id="KW-0614">Plasmid</keyword>
<dbReference type="GO" id="GO:0000150">
    <property type="term" value="F:DNA strand exchange activity"/>
    <property type="evidence" value="ECO:0007669"/>
    <property type="project" value="InterPro"/>
</dbReference>
<proteinExistence type="inferred from homology"/>
<dbReference type="InterPro" id="IPR006120">
    <property type="entry name" value="Resolvase_HTH_dom"/>
</dbReference>
<keyword evidence="3" id="KW-0238">DNA-binding</keyword>
<dbReference type="SUPFAM" id="SSF46689">
    <property type="entry name" value="Homeodomain-like"/>
    <property type="match status" value="1"/>
</dbReference>
<evidence type="ECO:0000313" key="9">
    <source>
        <dbReference type="EMBL" id="ADW71323.1"/>
    </source>
</evidence>
<sequence>MPKVIKSKATPKTSRHPKGQRVGYVRVSTLDQNEHRQLEGIELDKTFLDKASGKDVKRPQLTAMLDFVREGDSVFCHSMDRLGRNLGDLRKLVDLMTERGISVHFLKEGLTFTGEDAPMANLMLSVMGAVAQFERDLIRERQREGIDLAKRAGAYKGRKRKFSPERAAELSRRLAEGEEKASLAREFGVNRATIYRYVGWAAMEVAALAKKPGTAKRVRTSSGAR</sequence>
<dbReference type="GO" id="GO:0003677">
    <property type="term" value="F:DNA binding"/>
    <property type="evidence" value="ECO:0007669"/>
    <property type="project" value="UniProtKB-KW"/>
</dbReference>
<dbReference type="KEGG" id="acm:AciX9_4371"/>
<dbReference type="Proteomes" id="UP000000343">
    <property type="component" value="Plasmid pACIX903"/>
</dbReference>
<evidence type="ECO:0000256" key="7">
    <source>
        <dbReference type="SAM" id="MobiDB-lite"/>
    </source>
</evidence>
<dbReference type="SUPFAM" id="SSF53041">
    <property type="entry name" value="Resolvase-like"/>
    <property type="match status" value="1"/>
</dbReference>
<keyword evidence="4" id="KW-0233">DNA recombination</keyword>
<feature type="region of interest" description="Disordered" evidence="7">
    <location>
        <begin position="1"/>
        <end position="20"/>
    </location>
</feature>
<comment type="similarity">
    <text evidence="1">Belongs to the site-specific recombinase resolvase family.</text>
</comment>
<dbReference type="CDD" id="cd00569">
    <property type="entry name" value="HTH_Hin_like"/>
    <property type="match status" value="1"/>
</dbReference>
<accession>E8X789</accession>
<dbReference type="InterPro" id="IPR050639">
    <property type="entry name" value="SSR_resolvase"/>
</dbReference>